<feature type="transmembrane region" description="Helical" evidence="9">
    <location>
        <begin position="258"/>
        <end position="282"/>
    </location>
</feature>
<evidence type="ECO:0000256" key="5">
    <source>
        <dbReference type="ARBA" id="ARBA00022989"/>
    </source>
</evidence>
<keyword evidence="4 9" id="KW-0812">Transmembrane</keyword>
<feature type="transmembrane region" description="Helical" evidence="9">
    <location>
        <begin position="94"/>
        <end position="113"/>
    </location>
</feature>
<keyword evidence="6 9" id="KW-0072">Autophagy</keyword>
<dbReference type="PANTHER" id="PTHR13038:SF14">
    <property type="entry name" value="AUTOPHAGY-RELATED PROTEIN 9B"/>
    <property type="match status" value="1"/>
</dbReference>
<dbReference type="InterPro" id="IPR007241">
    <property type="entry name" value="Autophagy-rel_prot_9"/>
</dbReference>
<dbReference type="GO" id="GO:0005776">
    <property type="term" value="C:autophagosome"/>
    <property type="evidence" value="ECO:0007669"/>
    <property type="project" value="TreeGrafter"/>
</dbReference>
<evidence type="ECO:0000256" key="8">
    <source>
        <dbReference type="ARBA" id="ARBA00023136"/>
    </source>
</evidence>
<name>A0A670ZK40_PSETE</name>
<keyword evidence="8 9" id="KW-0472">Membrane</keyword>
<reference evidence="11" key="2">
    <citation type="submission" date="2025-09" db="UniProtKB">
        <authorList>
            <consortium name="Ensembl"/>
        </authorList>
    </citation>
    <scope>IDENTIFICATION</scope>
</reference>
<feature type="region of interest" description="Disordered" evidence="10">
    <location>
        <begin position="445"/>
        <end position="486"/>
    </location>
</feature>
<evidence type="ECO:0000256" key="10">
    <source>
        <dbReference type="SAM" id="MobiDB-lite"/>
    </source>
</evidence>
<feature type="transmembrane region" description="Helical" evidence="9">
    <location>
        <begin position="374"/>
        <end position="393"/>
    </location>
</feature>
<reference evidence="11" key="1">
    <citation type="submission" date="2025-08" db="UniProtKB">
        <authorList>
            <consortium name="Ensembl"/>
        </authorList>
    </citation>
    <scope>IDENTIFICATION</scope>
</reference>
<dbReference type="GO" id="GO:0034045">
    <property type="term" value="C:phagophore assembly site membrane"/>
    <property type="evidence" value="ECO:0007669"/>
    <property type="project" value="UniProtKB-SubCell"/>
</dbReference>
<dbReference type="GO" id="GO:0000422">
    <property type="term" value="P:autophagy of mitochondrion"/>
    <property type="evidence" value="ECO:0007669"/>
    <property type="project" value="TreeGrafter"/>
</dbReference>
<comment type="subcellular location">
    <subcellularLocation>
        <location evidence="1 9">Preautophagosomal structure membrane</location>
        <topology evidence="1 9">Multi-pass membrane protein</topology>
    </subcellularLocation>
</comment>
<gene>
    <name evidence="11" type="primary">LOC113453541</name>
</gene>
<keyword evidence="5 9" id="KW-1133">Transmembrane helix</keyword>
<dbReference type="Proteomes" id="UP000472273">
    <property type="component" value="Unplaced"/>
</dbReference>
<proteinExistence type="inferred from homology"/>
<dbReference type="OMA" id="INNEQTH"/>
<evidence type="ECO:0000256" key="3">
    <source>
        <dbReference type="ARBA" id="ARBA00022448"/>
    </source>
</evidence>
<keyword evidence="7 9" id="KW-0445">Lipid transport</keyword>
<keyword evidence="3 9" id="KW-0813">Transport</keyword>
<dbReference type="Ensembl" id="ENSPTXT00000023897.1">
    <property type="protein sequence ID" value="ENSPTXP00000023177.1"/>
    <property type="gene ID" value="ENSPTXG00000016076.1"/>
</dbReference>
<dbReference type="GO" id="GO:0034497">
    <property type="term" value="P:protein localization to phagophore assembly site"/>
    <property type="evidence" value="ECO:0007669"/>
    <property type="project" value="TreeGrafter"/>
</dbReference>
<organism evidence="11 12">
    <name type="scientific">Pseudonaja textilis</name>
    <name type="common">Eastern brown snake</name>
    <dbReference type="NCBI Taxonomy" id="8673"/>
    <lineage>
        <taxon>Eukaryota</taxon>
        <taxon>Metazoa</taxon>
        <taxon>Chordata</taxon>
        <taxon>Craniata</taxon>
        <taxon>Vertebrata</taxon>
        <taxon>Euteleostomi</taxon>
        <taxon>Lepidosauria</taxon>
        <taxon>Squamata</taxon>
        <taxon>Bifurcata</taxon>
        <taxon>Unidentata</taxon>
        <taxon>Episquamata</taxon>
        <taxon>Toxicofera</taxon>
        <taxon>Serpentes</taxon>
        <taxon>Colubroidea</taxon>
        <taxon>Elapidae</taxon>
        <taxon>Hydrophiinae</taxon>
        <taxon>Pseudonaja</taxon>
    </lineage>
</organism>
<evidence type="ECO:0000256" key="9">
    <source>
        <dbReference type="RuleBase" id="RU364027"/>
    </source>
</evidence>
<dbReference type="AlphaFoldDB" id="A0A670ZK40"/>
<evidence type="ECO:0000256" key="7">
    <source>
        <dbReference type="ARBA" id="ARBA00023055"/>
    </source>
</evidence>
<keyword evidence="12" id="KW-1185">Reference proteome</keyword>
<sequence length="486" mass="55096">MEYIRHFGRTTSGCGVGWGVVPSRPHFTGHDWPAPTAPPPPVPRQFLFVATFSTFLLCCVEYDILFANQPFVPERTKVTLPDAILPAGECAESIQANSGIIFLLVMAAIFWLYRLVKVFYSLLGYWEIRSFYTKALKIPSAQLCNCSWQEVQARLISLHREQQLCVHRRELTELDIHHRILRFKNYLVALVNKSLLPVRFRLPLLGRGVFLTQGLKYNLELLLFWGPGSFFQGKWNLQPQYKRAGARLELARRLERSLLLLGVANLLLCPFILVWQGLYAFFSYTEALKREPGSLGARRWSLYGRLYLRHFNELDHELQTRLSRGYKPAAKYTNSFANPLLAVVARHVGFFAGSVLAVLIALTVYDEDVLTVQHILTAITLLGLVVTLARAFIPDEHLVWCPEQLLQCVLAHIHYMPDHWQGNAHKAETREELAQLFQYKAVSRRPWGPPLPLPDGGPRRPSGGRRQDGALSGPLRPGQPAMAAAA</sequence>
<comment type="similarity">
    <text evidence="2 9">Belongs to the ATG9 family.</text>
</comment>
<accession>A0A670ZK40</accession>
<evidence type="ECO:0000313" key="12">
    <source>
        <dbReference type="Proteomes" id="UP000472273"/>
    </source>
</evidence>
<dbReference type="GO" id="GO:0006869">
    <property type="term" value="P:lipid transport"/>
    <property type="evidence" value="ECO:0007669"/>
    <property type="project" value="UniProtKB-KW"/>
</dbReference>
<feature type="transmembrane region" description="Helical" evidence="9">
    <location>
        <begin position="340"/>
        <end position="362"/>
    </location>
</feature>
<protein>
    <recommendedName>
        <fullName evidence="9">Autophagy-related protein 9</fullName>
    </recommendedName>
</protein>
<evidence type="ECO:0000313" key="11">
    <source>
        <dbReference type="Ensembl" id="ENSPTXP00000023177.1"/>
    </source>
</evidence>
<feature type="transmembrane region" description="Helical" evidence="9">
    <location>
        <begin position="46"/>
        <end position="67"/>
    </location>
</feature>
<dbReference type="GO" id="GO:0034727">
    <property type="term" value="P:piecemeal microautophagy of the nucleus"/>
    <property type="evidence" value="ECO:0007669"/>
    <property type="project" value="TreeGrafter"/>
</dbReference>
<evidence type="ECO:0000256" key="6">
    <source>
        <dbReference type="ARBA" id="ARBA00023006"/>
    </source>
</evidence>
<comment type="function">
    <text evidence="9">Phospholipid scramblase involved in autophagy. Cycles between the preautophagosomal structure/phagophore assembly site (PAS) and the cytoplasmic vesicle pool and supplies membrane for the growing autophagosome. Lipid scramblase activity plays a key role in preautophagosomal structure/phagophore assembly by distributing the phospholipids that arrive through ATG2 from the cytoplasmic to the luminal leaflet of the bilayer, thereby driving autophagosomal membrane expansion.</text>
</comment>
<dbReference type="GO" id="GO:0061709">
    <property type="term" value="P:reticulophagy"/>
    <property type="evidence" value="ECO:0007669"/>
    <property type="project" value="TreeGrafter"/>
</dbReference>
<dbReference type="Pfam" id="PF04109">
    <property type="entry name" value="ATG9"/>
    <property type="match status" value="1"/>
</dbReference>
<dbReference type="GeneTree" id="ENSGT00390000014839"/>
<dbReference type="PANTHER" id="PTHR13038">
    <property type="entry name" value="APG9 AUTOPHAGY 9"/>
    <property type="match status" value="1"/>
</dbReference>
<evidence type="ECO:0000256" key="4">
    <source>
        <dbReference type="ARBA" id="ARBA00022692"/>
    </source>
</evidence>
<evidence type="ECO:0000256" key="2">
    <source>
        <dbReference type="ARBA" id="ARBA00006185"/>
    </source>
</evidence>
<evidence type="ECO:0000256" key="1">
    <source>
        <dbReference type="ARBA" id="ARBA00004511"/>
    </source>
</evidence>